<dbReference type="GO" id="GO:0004222">
    <property type="term" value="F:metalloendopeptidase activity"/>
    <property type="evidence" value="ECO:0007669"/>
    <property type="project" value="InterPro"/>
</dbReference>
<keyword evidence="6" id="KW-0482">Metalloprotease</keyword>
<evidence type="ECO:0000256" key="6">
    <source>
        <dbReference type="ARBA" id="ARBA00023049"/>
    </source>
</evidence>
<evidence type="ECO:0000256" key="4">
    <source>
        <dbReference type="ARBA" id="ARBA00022801"/>
    </source>
</evidence>
<organism evidence="9 10">
    <name type="scientific">Candidatus Sedimenticola endophacoides</name>
    <dbReference type="NCBI Taxonomy" id="2548426"/>
    <lineage>
        <taxon>Bacteria</taxon>
        <taxon>Pseudomonadati</taxon>
        <taxon>Pseudomonadota</taxon>
        <taxon>Gammaproteobacteria</taxon>
        <taxon>Chromatiales</taxon>
        <taxon>Sedimenticolaceae</taxon>
        <taxon>Sedimenticola</taxon>
    </lineage>
</organism>
<keyword evidence="3" id="KW-0479">Metal-binding</keyword>
<dbReference type="GO" id="GO:0016020">
    <property type="term" value="C:membrane"/>
    <property type="evidence" value="ECO:0007669"/>
    <property type="project" value="TreeGrafter"/>
</dbReference>
<protein>
    <submittedName>
        <fullName evidence="9">Peptidase M48</fullName>
    </submittedName>
</protein>
<dbReference type="InterPro" id="IPR011990">
    <property type="entry name" value="TPR-like_helical_dom_sf"/>
</dbReference>
<dbReference type="GO" id="GO:0051603">
    <property type="term" value="P:proteolysis involved in protein catabolic process"/>
    <property type="evidence" value="ECO:0007669"/>
    <property type="project" value="TreeGrafter"/>
</dbReference>
<dbReference type="InterPro" id="IPR001915">
    <property type="entry name" value="Peptidase_M48"/>
</dbReference>
<dbReference type="InterPro" id="IPR051156">
    <property type="entry name" value="Mito/Outer_Membr_Metalloprot"/>
</dbReference>
<feature type="repeat" description="TPR" evidence="7">
    <location>
        <begin position="348"/>
        <end position="381"/>
    </location>
</feature>
<accession>A0A6N4DR27</accession>
<keyword evidence="7" id="KW-0802">TPR repeat</keyword>
<comment type="cofactor">
    <cofactor evidence="1">
        <name>Zn(2+)</name>
        <dbReference type="ChEBI" id="CHEBI:29105"/>
    </cofactor>
</comment>
<reference evidence="9 10" key="1">
    <citation type="submission" date="2018-01" db="EMBL/GenBank/DDBJ databases">
        <title>Novel co-symbiosis in the lucinid bivalve Phacoides pectinatus.</title>
        <authorList>
            <person name="Lim S.J."/>
            <person name="Davis B.G."/>
            <person name="Gill D.E."/>
            <person name="Engel A.S."/>
            <person name="Anderson L.C."/>
            <person name="Campbell B.J."/>
        </authorList>
    </citation>
    <scope>NUCLEOTIDE SEQUENCE [LARGE SCALE GENOMIC DNA]</scope>
    <source>
        <strain evidence="9">N3_P5</strain>
    </source>
</reference>
<dbReference type="InterPro" id="IPR019734">
    <property type="entry name" value="TPR_rpt"/>
</dbReference>
<dbReference type="Pfam" id="PF13432">
    <property type="entry name" value="TPR_16"/>
    <property type="match status" value="2"/>
</dbReference>
<comment type="caution">
    <text evidence="9">The sequence shown here is derived from an EMBL/GenBank/DDBJ whole genome shotgun (WGS) entry which is preliminary data.</text>
</comment>
<dbReference type="GO" id="GO:0046872">
    <property type="term" value="F:metal ion binding"/>
    <property type="evidence" value="ECO:0007669"/>
    <property type="project" value="UniProtKB-KW"/>
</dbReference>
<evidence type="ECO:0000259" key="8">
    <source>
        <dbReference type="Pfam" id="PF01435"/>
    </source>
</evidence>
<feature type="domain" description="Peptidase M48" evidence="8">
    <location>
        <begin position="105"/>
        <end position="281"/>
    </location>
</feature>
<dbReference type="Gene3D" id="3.30.2010.10">
    <property type="entry name" value="Metalloproteases ('zincins'), catalytic domain"/>
    <property type="match status" value="1"/>
</dbReference>
<keyword evidence="2" id="KW-0645">Protease</keyword>
<dbReference type="SMART" id="SM00028">
    <property type="entry name" value="TPR"/>
    <property type="match status" value="3"/>
</dbReference>
<gene>
    <name evidence="9" type="ORF">C3L24_08810</name>
</gene>
<dbReference type="PANTHER" id="PTHR22726:SF1">
    <property type="entry name" value="METALLOENDOPEPTIDASE OMA1, MITOCHONDRIAL"/>
    <property type="match status" value="1"/>
</dbReference>
<dbReference type="Pfam" id="PF01435">
    <property type="entry name" value="Peptidase_M48"/>
    <property type="match status" value="1"/>
</dbReference>
<evidence type="ECO:0000256" key="5">
    <source>
        <dbReference type="ARBA" id="ARBA00022833"/>
    </source>
</evidence>
<evidence type="ECO:0000256" key="3">
    <source>
        <dbReference type="ARBA" id="ARBA00022723"/>
    </source>
</evidence>
<dbReference type="AlphaFoldDB" id="A0A6N4DR27"/>
<dbReference type="PROSITE" id="PS50005">
    <property type="entry name" value="TPR"/>
    <property type="match status" value="1"/>
</dbReference>
<evidence type="ECO:0000313" key="10">
    <source>
        <dbReference type="Proteomes" id="UP000250928"/>
    </source>
</evidence>
<dbReference type="PANTHER" id="PTHR22726">
    <property type="entry name" value="METALLOENDOPEPTIDASE OMA1"/>
    <property type="match status" value="1"/>
</dbReference>
<dbReference type="SUPFAM" id="SSF48452">
    <property type="entry name" value="TPR-like"/>
    <property type="match status" value="1"/>
</dbReference>
<keyword evidence="4" id="KW-0378">Hydrolase</keyword>
<keyword evidence="5" id="KW-0862">Zinc</keyword>
<evidence type="ECO:0000256" key="1">
    <source>
        <dbReference type="ARBA" id="ARBA00001947"/>
    </source>
</evidence>
<dbReference type="EMBL" id="PQCO01000213">
    <property type="protein sequence ID" value="PUE00849.1"/>
    <property type="molecule type" value="Genomic_DNA"/>
</dbReference>
<evidence type="ECO:0000313" key="9">
    <source>
        <dbReference type="EMBL" id="PUE00849.1"/>
    </source>
</evidence>
<sequence length="550" mass="60392">MGRWGSPPGRIYFCANSMDHALNAAWSVRSSPTTDEEIVKMMARRIAALWALAALVSGCATNPVTGENELMLVSEDTELRTGREQYAPSRQMQGGDFLLDPPLGAYVAEVGQRLVRVSDRKLPYEFSVINDSTPNAWALPGGKIAVNRGLLWELGSEAELAAVLAHEIVHAAARHGAQGMQRGVLLQGALIAAGVATRDSDYSRLAVGAASVGAGLLNQSYSRDAEREADEYGMRYMARAGYDPMAAVELQQTFVRLNERREPNWLSGLFASHPPSPERVELNRRTAAQLGVKGERGEARYRRMSARLRELRPAYEAYDQGRKALAGGETKQALALAEQALGLEPSEALFHGLKGEALARQGRTDEAESAYNRAIDLDPGFFRHYLQRGEVRLKQGRWGEAQADLKRSLALLPTADAHYLLGRLALRGGDQRGALVHFRSAAGSGSDTGRLAAGELVRIQLPDQPQRYLGTRLGIERGWLVVQVSNDTPLAVDRVELLVGRQGQQRGARYRIGRVIPSGGQVRVVTDIRLESREQLPQWRALVRRARIVE</sequence>
<name>A0A6N4DR27_9GAMM</name>
<dbReference type="Proteomes" id="UP000250928">
    <property type="component" value="Unassembled WGS sequence"/>
</dbReference>
<evidence type="ECO:0000256" key="2">
    <source>
        <dbReference type="ARBA" id="ARBA00022670"/>
    </source>
</evidence>
<evidence type="ECO:0000256" key="7">
    <source>
        <dbReference type="PROSITE-ProRule" id="PRU00339"/>
    </source>
</evidence>
<dbReference type="Gene3D" id="1.25.40.10">
    <property type="entry name" value="Tetratricopeptide repeat domain"/>
    <property type="match status" value="1"/>
</dbReference>
<proteinExistence type="predicted"/>